<sequence length="64" mass="6803">MSVQAGAWVANLAVRFNFHFGHSGGSGASFSNYLAKVAVHPHLGRVLPPTDASCTYESSSSYRC</sequence>
<dbReference type="EMBL" id="VDEP01000381">
    <property type="protein sequence ID" value="KAA1091824.1"/>
    <property type="molecule type" value="Genomic_DNA"/>
</dbReference>
<dbReference type="Proteomes" id="UP000325313">
    <property type="component" value="Unassembled WGS sequence"/>
</dbReference>
<protein>
    <submittedName>
        <fullName evidence="1">Uncharacterized protein</fullName>
    </submittedName>
</protein>
<evidence type="ECO:0000313" key="2">
    <source>
        <dbReference type="Proteomes" id="UP000325313"/>
    </source>
</evidence>
<gene>
    <name evidence="1" type="ORF">PGTUg99_001824</name>
</gene>
<dbReference type="AlphaFoldDB" id="A0A5B0NTJ2"/>
<evidence type="ECO:0000313" key="1">
    <source>
        <dbReference type="EMBL" id="KAA1091824.1"/>
    </source>
</evidence>
<organism evidence="1 2">
    <name type="scientific">Puccinia graminis f. sp. tritici</name>
    <dbReference type="NCBI Taxonomy" id="56615"/>
    <lineage>
        <taxon>Eukaryota</taxon>
        <taxon>Fungi</taxon>
        <taxon>Dikarya</taxon>
        <taxon>Basidiomycota</taxon>
        <taxon>Pucciniomycotina</taxon>
        <taxon>Pucciniomycetes</taxon>
        <taxon>Pucciniales</taxon>
        <taxon>Pucciniaceae</taxon>
        <taxon>Puccinia</taxon>
    </lineage>
</organism>
<proteinExistence type="predicted"/>
<name>A0A5B0NTJ2_PUCGR</name>
<comment type="caution">
    <text evidence="1">The sequence shown here is derived from an EMBL/GenBank/DDBJ whole genome shotgun (WGS) entry which is preliminary data.</text>
</comment>
<reference evidence="1 2" key="1">
    <citation type="submission" date="2019-05" db="EMBL/GenBank/DDBJ databases">
        <title>Emergence of the Ug99 lineage of the wheat stem rust pathogen through somatic hybridization.</title>
        <authorList>
            <person name="Li F."/>
            <person name="Upadhyaya N.M."/>
            <person name="Sperschneider J."/>
            <person name="Matny O."/>
            <person name="Nguyen-Phuc H."/>
            <person name="Mago R."/>
            <person name="Raley C."/>
            <person name="Miller M.E."/>
            <person name="Silverstein K.A.T."/>
            <person name="Henningsen E."/>
            <person name="Hirsch C.D."/>
            <person name="Visser B."/>
            <person name="Pretorius Z.A."/>
            <person name="Steffenson B.J."/>
            <person name="Schwessinger B."/>
            <person name="Dodds P.N."/>
            <person name="Figueroa M."/>
        </authorList>
    </citation>
    <scope>NUCLEOTIDE SEQUENCE [LARGE SCALE GENOMIC DNA]</scope>
    <source>
        <strain evidence="1 2">Ug99</strain>
    </source>
</reference>
<accession>A0A5B0NTJ2</accession>